<gene>
    <name evidence="1" type="ordered locus">F7308_1894</name>
</gene>
<keyword evidence="2" id="KW-1185">Reference proteome</keyword>
<protein>
    <submittedName>
        <fullName evidence="1">Uncharacterized protein</fullName>
    </submittedName>
</protein>
<dbReference type="EMBL" id="CP002872">
    <property type="protein sequence ID" value="AEI36818.1"/>
    <property type="molecule type" value="Genomic_DNA"/>
</dbReference>
<dbReference type="Proteomes" id="UP000000490">
    <property type="component" value="Chromosome"/>
</dbReference>
<name>A0ABM5MBY6_FRAST</name>
<evidence type="ECO:0000313" key="2">
    <source>
        <dbReference type="Proteomes" id="UP000000490"/>
    </source>
</evidence>
<accession>A0ABM5MBY6</accession>
<proteinExistence type="predicted"/>
<reference evidence="1" key="1">
    <citation type="submission" date="2011-05" db="EMBL/GenBank/DDBJ databases">
        <authorList>
            <person name="Kuske C.R."/>
            <person name="Challacombe J.F."/>
            <person name="Siddaramappa S."/>
            <person name="Petersen J.M."/>
            <person name="Bruce D.C."/>
        </authorList>
    </citation>
    <scope>NUCLEOTIDE SEQUENCE</scope>
    <source>
        <strain evidence="1">TX077308</strain>
    </source>
</reference>
<organism evidence="1 2">
    <name type="scientific">Francisella salina</name>
    <dbReference type="NCBI Taxonomy" id="573569"/>
    <lineage>
        <taxon>Bacteria</taxon>
        <taxon>Pseudomonadati</taxon>
        <taxon>Pseudomonadota</taxon>
        <taxon>Gammaproteobacteria</taxon>
        <taxon>Thiotrichales</taxon>
        <taxon>Francisellaceae</taxon>
        <taxon>Francisella</taxon>
    </lineage>
</organism>
<sequence length="259" mass="30847">MDHEDKYDIFHVTTRSGFAELFPFLGHRVVYFEELYNKETDRVADAWGNQEFYDSLNEYGRFKRVVGLPPSKSGLQRMYNGLSKCYNTNAKNINNKSLEFYKKQAKRLDRLHGIEMGFGYGIKWDQIDQEITIPNDLMDREFAHTDYHKKGKKDHKKTSELIDFVLNKIDEFKKNRVDKTPFNSLGDSREFLQFYLLFDNLKDLLNDENKLYFSTKAVFENRSLKNKKNNFFHLAVEYYRLAKKSGKSGWFLETKNHFK</sequence>
<evidence type="ECO:0000313" key="1">
    <source>
        <dbReference type="EMBL" id="AEI36818.1"/>
    </source>
</evidence>